<dbReference type="InterPro" id="IPR003736">
    <property type="entry name" value="PAAI_dom"/>
</dbReference>
<keyword evidence="2" id="KW-0378">Hydrolase</keyword>
<dbReference type="EMBL" id="UINC01076686">
    <property type="protein sequence ID" value="SVC16085.1"/>
    <property type="molecule type" value="Genomic_DNA"/>
</dbReference>
<dbReference type="Gene3D" id="3.10.129.10">
    <property type="entry name" value="Hotdog Thioesterase"/>
    <property type="match status" value="1"/>
</dbReference>
<dbReference type="GO" id="GO:0047617">
    <property type="term" value="F:fatty acyl-CoA hydrolase activity"/>
    <property type="evidence" value="ECO:0007669"/>
    <property type="project" value="InterPro"/>
</dbReference>
<sequence>MNGQSTMTKPIPESMTDGLNDLLGFQLAEWRSGYAVLEVELDDRHKNRQGGLHGGVTASMIDAVTGYCGIYEPDSSKRRGNVTVSLNINYISRPKGARLRATAELIRAGRRLYFASARVTDDQDTLIATAEAVYAYIEKQPNTGSAVPS</sequence>
<accession>A0A382JWP4</accession>
<dbReference type="CDD" id="cd03443">
    <property type="entry name" value="PaaI_thioesterase"/>
    <property type="match status" value="1"/>
</dbReference>
<gene>
    <name evidence="4" type="ORF">METZ01_LOCUS268939</name>
</gene>
<dbReference type="AlphaFoldDB" id="A0A382JWP4"/>
<organism evidence="4">
    <name type="scientific">marine metagenome</name>
    <dbReference type="NCBI Taxonomy" id="408172"/>
    <lineage>
        <taxon>unclassified sequences</taxon>
        <taxon>metagenomes</taxon>
        <taxon>ecological metagenomes</taxon>
    </lineage>
</organism>
<evidence type="ECO:0000313" key="4">
    <source>
        <dbReference type="EMBL" id="SVC16085.1"/>
    </source>
</evidence>
<comment type="similarity">
    <text evidence="1">Belongs to the thioesterase PaaI family.</text>
</comment>
<dbReference type="InterPro" id="IPR006683">
    <property type="entry name" value="Thioestr_dom"/>
</dbReference>
<dbReference type="NCBIfam" id="TIGR00369">
    <property type="entry name" value="unchar_dom_1"/>
    <property type="match status" value="1"/>
</dbReference>
<evidence type="ECO:0000256" key="2">
    <source>
        <dbReference type="ARBA" id="ARBA00022801"/>
    </source>
</evidence>
<dbReference type="Pfam" id="PF03061">
    <property type="entry name" value="4HBT"/>
    <property type="match status" value="1"/>
</dbReference>
<evidence type="ECO:0000256" key="1">
    <source>
        <dbReference type="ARBA" id="ARBA00008324"/>
    </source>
</evidence>
<feature type="domain" description="Thioesterase" evidence="3">
    <location>
        <begin position="50"/>
        <end position="127"/>
    </location>
</feature>
<protein>
    <recommendedName>
        <fullName evidence="3">Thioesterase domain-containing protein</fullName>
    </recommendedName>
</protein>
<reference evidence="4" key="1">
    <citation type="submission" date="2018-05" db="EMBL/GenBank/DDBJ databases">
        <authorList>
            <person name="Lanie J.A."/>
            <person name="Ng W.-L."/>
            <person name="Kazmierczak K.M."/>
            <person name="Andrzejewski T.M."/>
            <person name="Davidsen T.M."/>
            <person name="Wayne K.J."/>
            <person name="Tettelin H."/>
            <person name="Glass J.I."/>
            <person name="Rusch D."/>
            <person name="Podicherti R."/>
            <person name="Tsui H.-C.T."/>
            <person name="Winkler M.E."/>
        </authorList>
    </citation>
    <scope>NUCLEOTIDE SEQUENCE</scope>
</reference>
<dbReference type="PANTHER" id="PTHR21660:SF1">
    <property type="entry name" value="ACYL-COENZYME A THIOESTERASE 13"/>
    <property type="match status" value="1"/>
</dbReference>
<dbReference type="InterPro" id="IPR039298">
    <property type="entry name" value="ACOT13"/>
</dbReference>
<evidence type="ECO:0000259" key="3">
    <source>
        <dbReference type="Pfam" id="PF03061"/>
    </source>
</evidence>
<name>A0A382JWP4_9ZZZZ</name>
<proteinExistence type="inferred from homology"/>
<dbReference type="SUPFAM" id="SSF54637">
    <property type="entry name" value="Thioesterase/thiol ester dehydrase-isomerase"/>
    <property type="match status" value="1"/>
</dbReference>
<dbReference type="InterPro" id="IPR029069">
    <property type="entry name" value="HotDog_dom_sf"/>
</dbReference>
<dbReference type="PANTHER" id="PTHR21660">
    <property type="entry name" value="THIOESTERASE SUPERFAMILY MEMBER-RELATED"/>
    <property type="match status" value="1"/>
</dbReference>